<protein>
    <submittedName>
        <fullName evidence="2">Uncharacterized protein</fullName>
    </submittedName>
</protein>
<reference evidence="2 3" key="1">
    <citation type="submission" date="2024-09" db="EMBL/GenBank/DDBJ databases">
        <authorList>
            <person name="Sun Q."/>
            <person name="Mori K."/>
        </authorList>
    </citation>
    <scope>NUCLEOTIDE SEQUENCE [LARGE SCALE GENOMIC DNA]</scope>
    <source>
        <strain evidence="2 3">CCM 7609</strain>
    </source>
</reference>
<evidence type="ECO:0000313" key="3">
    <source>
        <dbReference type="Proteomes" id="UP001589575"/>
    </source>
</evidence>
<accession>A0ABV5FXT2</accession>
<comment type="caution">
    <text evidence="2">The sequence shown here is derived from an EMBL/GenBank/DDBJ whole genome shotgun (WGS) entry which is preliminary data.</text>
</comment>
<evidence type="ECO:0000313" key="2">
    <source>
        <dbReference type="EMBL" id="MFB9071239.1"/>
    </source>
</evidence>
<gene>
    <name evidence="2" type="ORF">ACFFX0_08540</name>
</gene>
<feature type="region of interest" description="Disordered" evidence="1">
    <location>
        <begin position="25"/>
        <end position="48"/>
    </location>
</feature>
<proteinExistence type="predicted"/>
<dbReference type="EMBL" id="JBHMFI010000001">
    <property type="protein sequence ID" value="MFB9071239.1"/>
    <property type="molecule type" value="Genomic_DNA"/>
</dbReference>
<evidence type="ECO:0000256" key="1">
    <source>
        <dbReference type="SAM" id="MobiDB-lite"/>
    </source>
</evidence>
<name>A0ABV5FXT2_9MICC</name>
<dbReference type="Proteomes" id="UP001589575">
    <property type="component" value="Unassembled WGS sequence"/>
</dbReference>
<organism evidence="2 3">
    <name type="scientific">Citricoccus parietis</name>
    <dbReference type="NCBI Taxonomy" id="592307"/>
    <lineage>
        <taxon>Bacteria</taxon>
        <taxon>Bacillati</taxon>
        <taxon>Actinomycetota</taxon>
        <taxon>Actinomycetes</taxon>
        <taxon>Micrococcales</taxon>
        <taxon>Micrococcaceae</taxon>
        <taxon>Citricoccus</taxon>
    </lineage>
</organism>
<sequence length="48" mass="5281">MERGRRPGHRTLTATLEPVPAAAINQRPRSHRCAGGRPGTRSARHWPG</sequence>
<keyword evidence="3" id="KW-1185">Reference proteome</keyword>